<keyword evidence="3" id="KW-1185">Reference proteome</keyword>
<evidence type="ECO:0000313" key="2">
    <source>
        <dbReference type="EMBL" id="MPQ52822.1"/>
    </source>
</evidence>
<sequence length="286" mass="32479">MVDFDSESFHTLLKLTQSQPWLNNKTEELHSLLSEECDSGEKRALIIELLNRFNYLNSSEFLSMLESLAESIITTPNIDDGDTQIVAMAMDGSADSSQYILYGLKPILQKYNWTKYSHVNVCGKAFSNYRNNINLKNIILVDEFVGSGDTVINRVRFINSQFSSAGITDYNIFVKVLVSTNEGFKRIKETGIDFESLIRIKKGITDFYEDEILIQNKKNTMLELESILSTSFNNRSLPSMGYGEAESLYAREGGNTPNNVFPIFWWPQLNNENGRKVLLIRAMGDA</sequence>
<name>A0A6L5EBI4_9ENTR</name>
<dbReference type="AlphaFoldDB" id="A0A6L5EBI4"/>
<evidence type="ECO:0000313" key="3">
    <source>
        <dbReference type="Proteomes" id="UP000475079"/>
    </source>
</evidence>
<protein>
    <recommendedName>
        <fullName evidence="1">PRTase-CE domain-containing protein</fullName>
    </recommendedName>
</protein>
<comment type="caution">
    <text evidence="2">The sequence shown here is derived from an EMBL/GenBank/DDBJ whole genome shotgun (WGS) entry which is preliminary data.</text>
</comment>
<reference evidence="2 3" key="1">
    <citation type="submission" date="2019-10" db="EMBL/GenBank/DDBJ databases">
        <title>Characterization of a new Citrobacter species.</title>
        <authorList>
            <person name="Goncalves Ribeiro T."/>
            <person name="Izdebski R."/>
            <person name="Urbanowicz P."/>
            <person name="Carmeli Y."/>
            <person name="Gniadkowski M."/>
            <person name="Peixe L."/>
        </authorList>
    </citation>
    <scope>NUCLEOTIDE SEQUENCE [LARGE SCALE GENOMIC DNA]</scope>
    <source>
        <strain evidence="2 3">NMI7905_11</strain>
    </source>
</reference>
<proteinExistence type="predicted"/>
<dbReference type="Pfam" id="PF24390">
    <property type="entry name" value="PRTase-CE"/>
    <property type="match status" value="1"/>
</dbReference>
<dbReference type="EMBL" id="WHIY01000012">
    <property type="protein sequence ID" value="MPQ52822.1"/>
    <property type="molecule type" value="Genomic_DNA"/>
</dbReference>
<organism evidence="2 3">
    <name type="scientific">Citrobacter telavivensis</name>
    <dbReference type="NCBI Taxonomy" id="2653932"/>
    <lineage>
        <taxon>Bacteria</taxon>
        <taxon>Pseudomonadati</taxon>
        <taxon>Pseudomonadota</taxon>
        <taxon>Gammaproteobacteria</taxon>
        <taxon>Enterobacterales</taxon>
        <taxon>Enterobacteriaceae</taxon>
        <taxon>Citrobacter</taxon>
    </lineage>
</organism>
<gene>
    <name evidence="2" type="ORF">GBB84_18145</name>
</gene>
<dbReference type="InterPro" id="IPR056920">
    <property type="entry name" value="PRTase-CE"/>
</dbReference>
<dbReference type="RefSeq" id="WP_152401843.1">
    <property type="nucleotide sequence ID" value="NZ_WHIY01000012.1"/>
</dbReference>
<accession>A0A6L5EBI4</accession>
<feature type="domain" description="PRTase-CE" evidence="1">
    <location>
        <begin position="39"/>
        <end position="268"/>
    </location>
</feature>
<dbReference type="Proteomes" id="UP000475079">
    <property type="component" value="Unassembled WGS sequence"/>
</dbReference>
<evidence type="ECO:0000259" key="1">
    <source>
        <dbReference type="Pfam" id="PF24390"/>
    </source>
</evidence>